<proteinExistence type="predicted"/>
<dbReference type="CDD" id="cd07822">
    <property type="entry name" value="SRPBCC_4"/>
    <property type="match status" value="1"/>
</dbReference>
<dbReference type="EMBL" id="MU006625">
    <property type="protein sequence ID" value="KAF2741782.1"/>
    <property type="molecule type" value="Genomic_DNA"/>
</dbReference>
<organism evidence="2 3">
    <name type="scientific">Sporormia fimetaria CBS 119925</name>
    <dbReference type="NCBI Taxonomy" id="1340428"/>
    <lineage>
        <taxon>Eukaryota</taxon>
        <taxon>Fungi</taxon>
        <taxon>Dikarya</taxon>
        <taxon>Ascomycota</taxon>
        <taxon>Pezizomycotina</taxon>
        <taxon>Dothideomycetes</taxon>
        <taxon>Pleosporomycetidae</taxon>
        <taxon>Pleosporales</taxon>
        <taxon>Sporormiaceae</taxon>
        <taxon>Sporormia</taxon>
    </lineage>
</organism>
<keyword evidence="1" id="KW-0732">Signal</keyword>
<gene>
    <name evidence="2" type="ORF">M011DRAFT_497901</name>
</gene>
<dbReference type="Proteomes" id="UP000799440">
    <property type="component" value="Unassembled WGS sequence"/>
</dbReference>
<evidence type="ECO:0000313" key="3">
    <source>
        <dbReference type="Proteomes" id="UP000799440"/>
    </source>
</evidence>
<evidence type="ECO:0000313" key="2">
    <source>
        <dbReference type="EMBL" id="KAF2741782.1"/>
    </source>
</evidence>
<protein>
    <recommendedName>
        <fullName evidence="4">Coenzyme Q-binding protein COQ10 START domain-containing protein</fullName>
    </recommendedName>
</protein>
<feature type="chain" id="PRO_5025360055" description="Coenzyme Q-binding protein COQ10 START domain-containing protein" evidence="1">
    <location>
        <begin position="19"/>
        <end position="196"/>
    </location>
</feature>
<dbReference type="SUPFAM" id="SSF55961">
    <property type="entry name" value="Bet v1-like"/>
    <property type="match status" value="1"/>
</dbReference>
<feature type="signal peptide" evidence="1">
    <location>
        <begin position="1"/>
        <end position="18"/>
    </location>
</feature>
<dbReference type="Gene3D" id="3.30.530.20">
    <property type="match status" value="1"/>
</dbReference>
<evidence type="ECO:0008006" key="4">
    <source>
        <dbReference type="Google" id="ProtNLM"/>
    </source>
</evidence>
<dbReference type="AlphaFoldDB" id="A0A6A6UU02"/>
<reference evidence="2" key="1">
    <citation type="journal article" date="2020" name="Stud. Mycol.">
        <title>101 Dothideomycetes genomes: a test case for predicting lifestyles and emergence of pathogens.</title>
        <authorList>
            <person name="Haridas S."/>
            <person name="Albert R."/>
            <person name="Binder M."/>
            <person name="Bloem J."/>
            <person name="Labutti K."/>
            <person name="Salamov A."/>
            <person name="Andreopoulos B."/>
            <person name="Baker S."/>
            <person name="Barry K."/>
            <person name="Bills G."/>
            <person name="Bluhm B."/>
            <person name="Cannon C."/>
            <person name="Castanera R."/>
            <person name="Culley D."/>
            <person name="Daum C."/>
            <person name="Ezra D."/>
            <person name="Gonzalez J."/>
            <person name="Henrissat B."/>
            <person name="Kuo A."/>
            <person name="Liang C."/>
            <person name="Lipzen A."/>
            <person name="Lutzoni F."/>
            <person name="Magnuson J."/>
            <person name="Mondo S."/>
            <person name="Nolan M."/>
            <person name="Ohm R."/>
            <person name="Pangilinan J."/>
            <person name="Park H.-J."/>
            <person name="Ramirez L."/>
            <person name="Alfaro M."/>
            <person name="Sun H."/>
            <person name="Tritt A."/>
            <person name="Yoshinaga Y."/>
            <person name="Zwiers L.-H."/>
            <person name="Turgeon B."/>
            <person name="Goodwin S."/>
            <person name="Spatafora J."/>
            <person name="Crous P."/>
            <person name="Grigoriev I."/>
        </authorList>
    </citation>
    <scope>NUCLEOTIDE SEQUENCE</scope>
    <source>
        <strain evidence="2">CBS 119925</strain>
    </source>
</reference>
<sequence length="196" mass="21441">MLLLAVTLLSFSKLSVIAQSNLPDVPAGVFEVSTRTEIRTTTAAVWGALTNFTAYPEWNPFVREATVVTPFKISLPEQYPVEGANLIFRTQIPPLPLPVDASTPDKLLNTQYALEIITHVEPDLLRLAWGNALFPSAVLAAERWQAISELSNGLVLYESREVFSGALASTLQRLYGTGLQQAFDAQGDALKLLLEV</sequence>
<keyword evidence="3" id="KW-1185">Reference proteome</keyword>
<evidence type="ECO:0000256" key="1">
    <source>
        <dbReference type="SAM" id="SignalP"/>
    </source>
</evidence>
<dbReference type="OrthoDB" id="509124at2759"/>
<name>A0A6A6UU02_9PLEO</name>
<accession>A0A6A6UU02</accession>
<dbReference type="InterPro" id="IPR023393">
    <property type="entry name" value="START-like_dom_sf"/>
</dbReference>